<evidence type="ECO:0000313" key="2">
    <source>
        <dbReference type="WBParaSite" id="ES5_v2.g13135.t1"/>
    </source>
</evidence>
<name>A0AC34F8R0_9BILA</name>
<accession>A0AC34F8R0</accession>
<protein>
    <submittedName>
        <fullName evidence="2">UBC core domain-containing protein</fullName>
    </submittedName>
</protein>
<reference evidence="2" key="1">
    <citation type="submission" date="2022-11" db="UniProtKB">
        <authorList>
            <consortium name="WormBaseParasite"/>
        </authorList>
    </citation>
    <scope>IDENTIFICATION</scope>
</reference>
<sequence length="179" mass="20838">MSESAAASTPPPPPSPTRPVPSQSPTQLKVVSMKRIMREIEHFKSEPPFYLVDFTVDSKDIRKWIIHIKPRYYPYKYGVFKVKIDLHPEYPFKPPRMQFLTPIYHPNFDDKGRFCLSILQMDNWKSGTTVATALDSLLHLLEKPEVERSLRVEIGDQYYYQKNVFMKTAAMKAKKDSAK</sequence>
<proteinExistence type="predicted"/>
<dbReference type="WBParaSite" id="ES5_v2.g13135.t1">
    <property type="protein sequence ID" value="ES5_v2.g13135.t1"/>
    <property type="gene ID" value="ES5_v2.g13135"/>
</dbReference>
<organism evidence="1 2">
    <name type="scientific">Panagrolaimus sp. ES5</name>
    <dbReference type="NCBI Taxonomy" id="591445"/>
    <lineage>
        <taxon>Eukaryota</taxon>
        <taxon>Metazoa</taxon>
        <taxon>Ecdysozoa</taxon>
        <taxon>Nematoda</taxon>
        <taxon>Chromadorea</taxon>
        <taxon>Rhabditida</taxon>
        <taxon>Tylenchina</taxon>
        <taxon>Panagrolaimomorpha</taxon>
        <taxon>Panagrolaimoidea</taxon>
        <taxon>Panagrolaimidae</taxon>
        <taxon>Panagrolaimus</taxon>
    </lineage>
</organism>
<dbReference type="Proteomes" id="UP000887579">
    <property type="component" value="Unplaced"/>
</dbReference>
<evidence type="ECO:0000313" key="1">
    <source>
        <dbReference type="Proteomes" id="UP000887579"/>
    </source>
</evidence>